<dbReference type="Pfam" id="PF25842">
    <property type="entry name" value="NfeD_TM"/>
    <property type="match status" value="1"/>
</dbReference>
<name>A0ABQ1YKJ3_9BACL</name>
<dbReference type="EMBL" id="BMFT01000001">
    <property type="protein sequence ID" value="GGH29248.1"/>
    <property type="molecule type" value="Genomic_DNA"/>
</dbReference>
<organism evidence="3 4">
    <name type="scientific">Paenibacillus segetis</name>
    <dbReference type="NCBI Taxonomy" id="1325360"/>
    <lineage>
        <taxon>Bacteria</taxon>
        <taxon>Bacillati</taxon>
        <taxon>Bacillota</taxon>
        <taxon>Bacilli</taxon>
        <taxon>Bacillales</taxon>
        <taxon>Paenibacillaceae</taxon>
        <taxon>Paenibacillus</taxon>
    </lineage>
</organism>
<reference evidence="4" key="1">
    <citation type="journal article" date="2019" name="Int. J. Syst. Evol. Microbiol.">
        <title>The Global Catalogue of Microorganisms (GCM) 10K type strain sequencing project: providing services to taxonomists for standard genome sequencing and annotation.</title>
        <authorList>
            <consortium name="The Broad Institute Genomics Platform"/>
            <consortium name="The Broad Institute Genome Sequencing Center for Infectious Disease"/>
            <person name="Wu L."/>
            <person name="Ma J."/>
        </authorList>
    </citation>
    <scope>NUCLEOTIDE SEQUENCE [LARGE SCALE GENOMIC DNA]</scope>
    <source>
        <strain evidence="4">CGMCC 1.12769</strain>
    </source>
</reference>
<keyword evidence="1" id="KW-0812">Transmembrane</keyword>
<dbReference type="RefSeq" id="WP_188540477.1">
    <property type="nucleotide sequence ID" value="NZ_BMFT01000001.1"/>
</dbReference>
<gene>
    <name evidence="3" type="ORF">GCM10008013_31730</name>
</gene>
<feature type="transmembrane region" description="Helical" evidence="1">
    <location>
        <begin position="42"/>
        <end position="64"/>
    </location>
</feature>
<proteinExistence type="predicted"/>
<comment type="caution">
    <text evidence="3">The sequence shown here is derived from an EMBL/GenBank/DDBJ whole genome shotgun (WGS) entry which is preliminary data.</text>
</comment>
<evidence type="ECO:0000259" key="2">
    <source>
        <dbReference type="Pfam" id="PF25842"/>
    </source>
</evidence>
<dbReference type="InterPro" id="IPR058653">
    <property type="entry name" value="NfeD2_TM"/>
</dbReference>
<dbReference type="Gene3D" id="2.40.50.140">
    <property type="entry name" value="Nucleic acid-binding proteins"/>
    <property type="match status" value="1"/>
</dbReference>
<sequence>MESLFWGCLVGGSLFAVVSLVLGDLIGSWIDGIFDVIAVDFFKPIISASAITTFGGAGILLFRYTNLGAPIIYALAIIIALFLSILIYFLYVKPMENSENSTGYSAAELPGKLGEVTVPIPSQGFGEIMVKFVAGNTLHIAASWDHREIAAGTLVVVVDEKEGIVQVSELYEEEHNKEMV</sequence>
<keyword evidence="1" id="KW-1133">Transmembrane helix</keyword>
<dbReference type="Proteomes" id="UP000659344">
    <property type="component" value="Unassembled WGS sequence"/>
</dbReference>
<evidence type="ECO:0000313" key="3">
    <source>
        <dbReference type="EMBL" id="GGH29248.1"/>
    </source>
</evidence>
<keyword evidence="4" id="KW-1185">Reference proteome</keyword>
<evidence type="ECO:0000256" key="1">
    <source>
        <dbReference type="SAM" id="Phobius"/>
    </source>
</evidence>
<protein>
    <recommendedName>
        <fullName evidence="2">Membrane protein NfeD2 N-terminal transmembrane domain-containing protein</fullName>
    </recommendedName>
</protein>
<dbReference type="InterPro" id="IPR012340">
    <property type="entry name" value="NA-bd_OB-fold"/>
</dbReference>
<feature type="transmembrane region" description="Helical" evidence="1">
    <location>
        <begin position="71"/>
        <end position="91"/>
    </location>
</feature>
<keyword evidence="1" id="KW-0472">Membrane</keyword>
<evidence type="ECO:0000313" key="4">
    <source>
        <dbReference type="Proteomes" id="UP000659344"/>
    </source>
</evidence>
<feature type="domain" description="Membrane protein NfeD2 N-terminal transmembrane" evidence="2">
    <location>
        <begin position="1"/>
        <end position="100"/>
    </location>
</feature>
<accession>A0ABQ1YKJ3</accession>